<dbReference type="Pfam" id="PF13300">
    <property type="entry name" value="DUF4078"/>
    <property type="match status" value="1"/>
</dbReference>
<feature type="region of interest" description="Disordered" evidence="2">
    <location>
        <begin position="1"/>
        <end position="202"/>
    </location>
</feature>
<feature type="compositionally biased region" description="Acidic residues" evidence="2">
    <location>
        <begin position="169"/>
        <end position="182"/>
    </location>
</feature>
<reference evidence="4" key="1">
    <citation type="journal article" date="2023" name="Mol. Phylogenet. Evol.">
        <title>Genome-scale phylogeny and comparative genomics of the fungal order Sordariales.</title>
        <authorList>
            <person name="Hensen N."/>
            <person name="Bonometti L."/>
            <person name="Westerberg I."/>
            <person name="Brannstrom I.O."/>
            <person name="Guillou S."/>
            <person name="Cros-Aarteil S."/>
            <person name="Calhoun S."/>
            <person name="Haridas S."/>
            <person name="Kuo A."/>
            <person name="Mondo S."/>
            <person name="Pangilinan J."/>
            <person name="Riley R."/>
            <person name="LaButti K."/>
            <person name="Andreopoulos B."/>
            <person name="Lipzen A."/>
            <person name="Chen C."/>
            <person name="Yan M."/>
            <person name="Daum C."/>
            <person name="Ng V."/>
            <person name="Clum A."/>
            <person name="Steindorff A."/>
            <person name="Ohm R.A."/>
            <person name="Martin F."/>
            <person name="Silar P."/>
            <person name="Natvig D.O."/>
            <person name="Lalanne C."/>
            <person name="Gautier V."/>
            <person name="Ament-Velasquez S.L."/>
            <person name="Kruys A."/>
            <person name="Hutchinson M.I."/>
            <person name="Powell A.J."/>
            <person name="Barry K."/>
            <person name="Miller A.N."/>
            <person name="Grigoriev I.V."/>
            <person name="Debuchy R."/>
            <person name="Gladieux P."/>
            <person name="Hiltunen Thoren M."/>
            <person name="Johannesson H."/>
        </authorList>
    </citation>
    <scope>NUCLEOTIDE SEQUENCE [LARGE SCALE GENOMIC DNA]</scope>
    <source>
        <strain evidence="4">CBS 340.73</strain>
    </source>
</reference>
<proteinExistence type="predicted"/>
<dbReference type="EMBL" id="MU853781">
    <property type="protein sequence ID" value="KAK3941609.1"/>
    <property type="molecule type" value="Genomic_DNA"/>
</dbReference>
<dbReference type="InterPro" id="IPR025066">
    <property type="entry name" value="CCDC174-like"/>
</dbReference>
<comment type="caution">
    <text evidence="3">The sequence shown here is derived from an EMBL/GenBank/DDBJ whole genome shotgun (WGS) entry which is preliminary data.</text>
</comment>
<evidence type="ECO:0000313" key="3">
    <source>
        <dbReference type="EMBL" id="KAK3941609.1"/>
    </source>
</evidence>
<feature type="compositionally biased region" description="Gly residues" evidence="2">
    <location>
        <begin position="356"/>
        <end position="367"/>
    </location>
</feature>
<accession>A0AAN6NAS2</accession>
<evidence type="ECO:0000256" key="2">
    <source>
        <dbReference type="SAM" id="MobiDB-lite"/>
    </source>
</evidence>
<dbReference type="PANTHER" id="PTHR15885:SF1">
    <property type="entry name" value="COILED-COIL DOMAIN-CONTAINING PROTEIN 174"/>
    <property type="match status" value="1"/>
</dbReference>
<feature type="compositionally biased region" description="Basic and acidic residues" evidence="2">
    <location>
        <begin position="281"/>
        <end position="341"/>
    </location>
</feature>
<organism evidence="3 4">
    <name type="scientific">Diplogelasinospora grovesii</name>
    <dbReference type="NCBI Taxonomy" id="303347"/>
    <lineage>
        <taxon>Eukaryota</taxon>
        <taxon>Fungi</taxon>
        <taxon>Dikarya</taxon>
        <taxon>Ascomycota</taxon>
        <taxon>Pezizomycotina</taxon>
        <taxon>Sordariomycetes</taxon>
        <taxon>Sordariomycetidae</taxon>
        <taxon>Sordariales</taxon>
        <taxon>Diplogelasinosporaceae</taxon>
        <taxon>Diplogelasinospora</taxon>
    </lineage>
</organism>
<dbReference type="GO" id="GO:0005634">
    <property type="term" value="C:nucleus"/>
    <property type="evidence" value="ECO:0007669"/>
    <property type="project" value="TreeGrafter"/>
</dbReference>
<evidence type="ECO:0000256" key="1">
    <source>
        <dbReference type="ARBA" id="ARBA00023054"/>
    </source>
</evidence>
<dbReference type="AlphaFoldDB" id="A0AAN6NAS2"/>
<feature type="compositionally biased region" description="Low complexity" evidence="2">
    <location>
        <begin position="21"/>
        <end position="64"/>
    </location>
</feature>
<keyword evidence="1" id="KW-0175">Coiled coil</keyword>
<feature type="region of interest" description="Disordered" evidence="2">
    <location>
        <begin position="281"/>
        <end position="367"/>
    </location>
</feature>
<feature type="region of interest" description="Disordered" evidence="2">
    <location>
        <begin position="236"/>
        <end position="269"/>
    </location>
</feature>
<name>A0AAN6NAS2_9PEZI</name>
<feature type="compositionally biased region" description="Basic and acidic residues" evidence="2">
    <location>
        <begin position="147"/>
        <end position="160"/>
    </location>
</feature>
<feature type="compositionally biased region" description="Basic and acidic residues" evidence="2">
    <location>
        <begin position="71"/>
        <end position="80"/>
    </location>
</feature>
<evidence type="ECO:0000313" key="4">
    <source>
        <dbReference type="Proteomes" id="UP001303473"/>
    </source>
</evidence>
<sequence>MPQDPNLYGQRPAKKQKKEMALSSSLSFTSQLSSLLASSSSTSTGSTLATTSSSSSSVPTSALSGRPRPSKKADALFKDVKLKRKQPPTDHTTKPSKLNLKSVSRFATEDSEVDLQQARKKMEEKAKLYAQMQRGHHLDHQSNSLVDFDRKWAEQNHDDGPSSSSSDSDSSDNDEEMVEFEDEFGRLRRVTRSEKSRYERRLARGQASTLELETMSARPKAPETLIYGDAVQTHAFVPKDEQTMEELARKRDRTPTPPPAEHYDATREIRTKGVGFYKFSRDETQREEELKNLENERQKTEQLRKEKEEKMNQRKRELEERKKQLEERRKEIGEKRAKKMADNFLDGLAGDILSGSGSGSSGSRGGG</sequence>
<gene>
    <name evidence="3" type="ORF">QBC46DRAFT_382052</name>
</gene>
<feature type="compositionally biased region" description="Basic and acidic residues" evidence="2">
    <location>
        <begin position="237"/>
        <end position="249"/>
    </location>
</feature>
<protein>
    <submittedName>
        <fullName evidence="3">Uncharacterized protein</fullName>
    </submittedName>
</protein>
<dbReference type="Proteomes" id="UP001303473">
    <property type="component" value="Unassembled WGS sequence"/>
</dbReference>
<keyword evidence="4" id="KW-1185">Reference proteome</keyword>
<dbReference type="PANTHER" id="PTHR15885">
    <property type="entry name" value="COILED-COIL DOMAIN-CONTAINING PROTEIN 174"/>
    <property type="match status" value="1"/>
</dbReference>
<feature type="compositionally biased region" description="Basic and acidic residues" evidence="2">
    <location>
        <begin position="183"/>
        <end position="202"/>
    </location>
</feature>